<keyword evidence="4 7" id="KW-0812">Transmembrane</keyword>
<keyword evidence="5 7" id="KW-1133">Transmembrane helix</keyword>
<evidence type="ECO:0000256" key="1">
    <source>
        <dbReference type="ARBA" id="ARBA00004651"/>
    </source>
</evidence>
<keyword evidence="9" id="KW-1185">Reference proteome</keyword>
<keyword evidence="3" id="KW-1003">Cell membrane</keyword>
<organism evidence="8 9">
    <name type="scientific">Thermomonas carbonis</name>
    <dbReference type="NCBI Taxonomy" id="1463158"/>
    <lineage>
        <taxon>Bacteria</taxon>
        <taxon>Pseudomonadati</taxon>
        <taxon>Pseudomonadota</taxon>
        <taxon>Gammaproteobacteria</taxon>
        <taxon>Lysobacterales</taxon>
        <taxon>Lysobacteraceae</taxon>
        <taxon>Thermomonas</taxon>
    </lineage>
</organism>
<dbReference type="InterPro" id="IPR051907">
    <property type="entry name" value="DoxX-like_oxidoreductase"/>
</dbReference>
<accession>A0A7G9SMK0</accession>
<dbReference type="PANTHER" id="PTHR33452:SF1">
    <property type="entry name" value="INNER MEMBRANE PROTEIN YPHA-RELATED"/>
    <property type="match status" value="1"/>
</dbReference>
<dbReference type="KEGG" id="tcn:H9L16_10180"/>
<evidence type="ECO:0000256" key="6">
    <source>
        <dbReference type="ARBA" id="ARBA00023136"/>
    </source>
</evidence>
<dbReference type="EMBL" id="CP060719">
    <property type="protein sequence ID" value="QNN69075.1"/>
    <property type="molecule type" value="Genomic_DNA"/>
</dbReference>
<evidence type="ECO:0000256" key="2">
    <source>
        <dbReference type="ARBA" id="ARBA00006679"/>
    </source>
</evidence>
<protein>
    <submittedName>
        <fullName evidence="8">DoxX family protein</fullName>
    </submittedName>
</protein>
<reference evidence="8 9" key="1">
    <citation type="submission" date="2020-08" db="EMBL/GenBank/DDBJ databases">
        <title>Genome sequence of Thermomonas carbonis KCTC 42013T.</title>
        <authorList>
            <person name="Hyun D.-W."/>
            <person name="Bae J.-W."/>
        </authorList>
    </citation>
    <scope>NUCLEOTIDE SEQUENCE [LARGE SCALE GENOMIC DNA]</scope>
    <source>
        <strain evidence="8 9">KCTC 42013</strain>
    </source>
</reference>
<feature type="transmembrane region" description="Helical" evidence="7">
    <location>
        <begin position="70"/>
        <end position="86"/>
    </location>
</feature>
<evidence type="ECO:0000313" key="9">
    <source>
        <dbReference type="Proteomes" id="UP000515804"/>
    </source>
</evidence>
<evidence type="ECO:0000256" key="7">
    <source>
        <dbReference type="SAM" id="Phobius"/>
    </source>
</evidence>
<evidence type="ECO:0000256" key="5">
    <source>
        <dbReference type="ARBA" id="ARBA00022989"/>
    </source>
</evidence>
<dbReference type="InterPro" id="IPR032808">
    <property type="entry name" value="DoxX"/>
</dbReference>
<dbReference type="AlphaFoldDB" id="A0A7G9SMK0"/>
<dbReference type="RefSeq" id="WP_187551598.1">
    <property type="nucleotide sequence ID" value="NZ_CP060719.1"/>
</dbReference>
<evidence type="ECO:0000256" key="3">
    <source>
        <dbReference type="ARBA" id="ARBA00022475"/>
    </source>
</evidence>
<dbReference type="Proteomes" id="UP000515804">
    <property type="component" value="Chromosome"/>
</dbReference>
<evidence type="ECO:0000313" key="8">
    <source>
        <dbReference type="EMBL" id="QNN69075.1"/>
    </source>
</evidence>
<feature type="transmembrane region" description="Helical" evidence="7">
    <location>
        <begin position="7"/>
        <end position="25"/>
    </location>
</feature>
<dbReference type="PANTHER" id="PTHR33452">
    <property type="entry name" value="OXIDOREDUCTASE CATD-RELATED"/>
    <property type="match status" value="1"/>
</dbReference>
<name>A0A7G9SMK0_9GAMM</name>
<feature type="transmembrane region" description="Helical" evidence="7">
    <location>
        <begin position="106"/>
        <end position="123"/>
    </location>
</feature>
<sequence>MHDALRVLRIVTALLFMAHASMRFVNGSIPQFGAFMESQGFPHGQAWVLAITCCELGAGSLLIINRGVRWAASGLAVIVAAGIWLIHRHSGWFVGEHGTGGSEYSVALLAMLLVVAAHDAAAASRRDSRTDEADPHG</sequence>
<comment type="subcellular location">
    <subcellularLocation>
        <location evidence="1">Cell membrane</location>
        <topology evidence="1">Multi-pass membrane protein</topology>
    </subcellularLocation>
</comment>
<gene>
    <name evidence="8" type="ORF">H9L16_10180</name>
</gene>
<dbReference type="GO" id="GO:0005886">
    <property type="term" value="C:plasma membrane"/>
    <property type="evidence" value="ECO:0007669"/>
    <property type="project" value="UniProtKB-SubCell"/>
</dbReference>
<evidence type="ECO:0000256" key="4">
    <source>
        <dbReference type="ARBA" id="ARBA00022692"/>
    </source>
</evidence>
<feature type="transmembrane region" description="Helical" evidence="7">
    <location>
        <begin position="45"/>
        <end position="63"/>
    </location>
</feature>
<comment type="similarity">
    <text evidence="2">Belongs to the DoxX family.</text>
</comment>
<keyword evidence="6 7" id="KW-0472">Membrane</keyword>
<proteinExistence type="inferred from homology"/>
<dbReference type="Pfam" id="PF07681">
    <property type="entry name" value="DoxX"/>
    <property type="match status" value="1"/>
</dbReference>